<organism evidence="2">
    <name type="scientific">Gaeumannomyces tritici (strain R3-111a-1)</name>
    <name type="common">Wheat and barley take-all root rot fungus</name>
    <name type="synonym">Gaeumannomyces graminis var. tritici</name>
    <dbReference type="NCBI Taxonomy" id="644352"/>
    <lineage>
        <taxon>Eukaryota</taxon>
        <taxon>Fungi</taxon>
        <taxon>Dikarya</taxon>
        <taxon>Ascomycota</taxon>
        <taxon>Pezizomycotina</taxon>
        <taxon>Sordariomycetes</taxon>
        <taxon>Sordariomycetidae</taxon>
        <taxon>Magnaporthales</taxon>
        <taxon>Magnaporthaceae</taxon>
        <taxon>Gaeumannomyces</taxon>
    </lineage>
</organism>
<sequence length="357" mass="38108">MSLFSFMIDGLDADDGYRMVEDEFLSVAGAFTAHLHKAEYHRLKTLTKNKNAVTIRAISRPVVGSKTEAVKQCQDAAELATRQKAGINRERGEIPSEDGDDDDDSDGLENPWAGTALQGLMTSARPKAVPLSSVIKGSAGTHPGQRRDVDHSSSSVGGSGTSGMQSRSLGAPSHTGSAVSSARGRDRGKLTDRLRPTDVESDEDLDAPSSFIPGRRNMPQCHVPVAASGPRLLADPLSIVSGPSRQTRNPRTAPSPRNMHGATGGLSTHVPARVPAHGAPRSWAASSPQKRGRADNGDGSDDDGILQRIRERRKSRMAQSKQETHKDKDEEKSAGQVRPSANQEGQGVTLDFIPSFL</sequence>
<evidence type="ECO:0000313" key="2">
    <source>
        <dbReference type="EMBL" id="EJT78216.1"/>
    </source>
</evidence>
<keyword evidence="4" id="KW-1185">Reference proteome</keyword>
<reference evidence="2" key="2">
    <citation type="submission" date="2010-07" db="EMBL/GenBank/DDBJ databases">
        <authorList>
            <consortium name="The Broad Institute Genome Sequencing Platform"/>
            <consortium name="Broad Institute Genome Sequencing Center for Infectious Disease"/>
            <person name="Ma L.-J."/>
            <person name="Dead R."/>
            <person name="Young S."/>
            <person name="Zeng Q."/>
            <person name="Koehrsen M."/>
            <person name="Alvarado L."/>
            <person name="Berlin A."/>
            <person name="Chapman S.B."/>
            <person name="Chen Z."/>
            <person name="Freedman E."/>
            <person name="Gellesch M."/>
            <person name="Goldberg J."/>
            <person name="Griggs A."/>
            <person name="Gujja S."/>
            <person name="Heilman E.R."/>
            <person name="Heiman D."/>
            <person name="Hepburn T."/>
            <person name="Howarth C."/>
            <person name="Jen D."/>
            <person name="Larson L."/>
            <person name="Mehta T."/>
            <person name="Neiman D."/>
            <person name="Pearson M."/>
            <person name="Roberts A."/>
            <person name="Saif S."/>
            <person name="Shea T."/>
            <person name="Shenoy N."/>
            <person name="Sisk P."/>
            <person name="Stolte C."/>
            <person name="Sykes S."/>
            <person name="Walk T."/>
            <person name="White J."/>
            <person name="Yandava C."/>
            <person name="Haas B."/>
            <person name="Nusbaum C."/>
            <person name="Birren B."/>
        </authorList>
    </citation>
    <scope>NUCLEOTIDE SEQUENCE</scope>
    <source>
        <strain evidence="2">R3-111a-1</strain>
    </source>
</reference>
<dbReference type="STRING" id="644352.J3NPW1"/>
<feature type="compositionally biased region" description="Low complexity" evidence="1">
    <location>
        <begin position="152"/>
        <end position="166"/>
    </location>
</feature>
<dbReference type="OrthoDB" id="5374569at2759"/>
<evidence type="ECO:0000313" key="4">
    <source>
        <dbReference type="Proteomes" id="UP000006039"/>
    </source>
</evidence>
<feature type="region of interest" description="Disordered" evidence="1">
    <location>
        <begin position="134"/>
        <end position="219"/>
    </location>
</feature>
<dbReference type="eggNOG" id="ENOG502SCKR">
    <property type="taxonomic scope" value="Eukaryota"/>
</dbReference>
<feature type="compositionally biased region" description="Basic and acidic residues" evidence="1">
    <location>
        <begin position="183"/>
        <end position="198"/>
    </location>
</feature>
<dbReference type="HOGENOM" id="CLU_038290_2_1_1"/>
<dbReference type="EnsemblFungi" id="EJT78216">
    <property type="protein sequence ID" value="EJT78216"/>
    <property type="gene ID" value="GGTG_03318"/>
</dbReference>
<evidence type="ECO:0000256" key="1">
    <source>
        <dbReference type="SAM" id="MobiDB-lite"/>
    </source>
</evidence>
<reference evidence="3" key="4">
    <citation type="journal article" date="2015" name="G3 (Bethesda)">
        <title>Genome sequences of three phytopathogenic species of the Magnaporthaceae family of fungi.</title>
        <authorList>
            <person name="Okagaki L.H."/>
            <person name="Nunes C.C."/>
            <person name="Sailsbery J."/>
            <person name="Clay B."/>
            <person name="Brown D."/>
            <person name="John T."/>
            <person name="Oh Y."/>
            <person name="Young N."/>
            <person name="Fitzgerald M."/>
            <person name="Haas B.J."/>
            <person name="Zeng Q."/>
            <person name="Young S."/>
            <person name="Adiconis X."/>
            <person name="Fan L."/>
            <person name="Levin J.Z."/>
            <person name="Mitchell T.K."/>
            <person name="Okubara P.A."/>
            <person name="Farman M.L."/>
            <person name="Kohn L.M."/>
            <person name="Birren B."/>
            <person name="Ma L.-J."/>
            <person name="Dean R.A."/>
        </authorList>
    </citation>
    <scope>NUCLEOTIDE SEQUENCE</scope>
    <source>
        <strain evidence="3">R3-111a-1</strain>
    </source>
</reference>
<dbReference type="GeneID" id="20343776"/>
<name>J3NPW1_GAET3</name>
<dbReference type="AlphaFoldDB" id="J3NPW1"/>
<feature type="compositionally biased region" description="Polar residues" evidence="1">
    <location>
        <begin position="241"/>
        <end position="252"/>
    </location>
</feature>
<proteinExistence type="predicted"/>
<dbReference type="VEuPathDB" id="FungiDB:GGTG_03318"/>
<feature type="region of interest" description="Disordered" evidence="1">
    <location>
        <begin position="81"/>
        <end position="113"/>
    </location>
</feature>
<dbReference type="EMBL" id="GL385396">
    <property type="protein sequence ID" value="EJT78216.1"/>
    <property type="molecule type" value="Genomic_DNA"/>
</dbReference>
<dbReference type="Proteomes" id="UP000006039">
    <property type="component" value="Unassembled WGS sequence"/>
</dbReference>
<feature type="compositionally biased region" description="Acidic residues" evidence="1">
    <location>
        <begin position="95"/>
        <end position="107"/>
    </location>
</feature>
<protein>
    <submittedName>
        <fullName evidence="2 3">Uncharacterized protein</fullName>
    </submittedName>
</protein>
<reference evidence="4" key="1">
    <citation type="submission" date="2010-07" db="EMBL/GenBank/DDBJ databases">
        <title>The genome sequence of Gaeumannomyces graminis var. tritici strain R3-111a-1.</title>
        <authorList>
            <consortium name="The Broad Institute Genome Sequencing Platform"/>
            <person name="Ma L.-J."/>
            <person name="Dead R."/>
            <person name="Young S."/>
            <person name="Zeng Q."/>
            <person name="Koehrsen M."/>
            <person name="Alvarado L."/>
            <person name="Berlin A."/>
            <person name="Chapman S.B."/>
            <person name="Chen Z."/>
            <person name="Freedman E."/>
            <person name="Gellesch M."/>
            <person name="Goldberg J."/>
            <person name="Griggs A."/>
            <person name="Gujja S."/>
            <person name="Heilman E.R."/>
            <person name="Heiman D."/>
            <person name="Hepburn T."/>
            <person name="Howarth C."/>
            <person name="Jen D."/>
            <person name="Larson L."/>
            <person name="Mehta T."/>
            <person name="Neiman D."/>
            <person name="Pearson M."/>
            <person name="Roberts A."/>
            <person name="Saif S."/>
            <person name="Shea T."/>
            <person name="Shenoy N."/>
            <person name="Sisk P."/>
            <person name="Stolte C."/>
            <person name="Sykes S."/>
            <person name="Walk T."/>
            <person name="White J."/>
            <person name="Yandava C."/>
            <person name="Haas B."/>
            <person name="Nusbaum C."/>
            <person name="Birren B."/>
        </authorList>
    </citation>
    <scope>NUCLEOTIDE SEQUENCE [LARGE SCALE GENOMIC DNA]</scope>
    <source>
        <strain evidence="4">R3-111a-1</strain>
    </source>
</reference>
<evidence type="ECO:0000313" key="3">
    <source>
        <dbReference type="EnsemblFungi" id="EJT78216"/>
    </source>
</evidence>
<dbReference type="RefSeq" id="XP_009219361.1">
    <property type="nucleotide sequence ID" value="XM_009221097.1"/>
</dbReference>
<gene>
    <name evidence="3" type="primary">20343776</name>
    <name evidence="2" type="ORF">GGTG_03318</name>
</gene>
<accession>J3NPW1</accession>
<reference evidence="3" key="5">
    <citation type="submission" date="2018-04" db="UniProtKB">
        <authorList>
            <consortium name="EnsemblFungi"/>
        </authorList>
    </citation>
    <scope>IDENTIFICATION</scope>
    <source>
        <strain evidence="3">R3-111a-1</strain>
    </source>
</reference>
<reference evidence="2" key="3">
    <citation type="submission" date="2010-09" db="EMBL/GenBank/DDBJ databases">
        <title>Annotation of Gaeumannomyces graminis var. tritici R3-111a-1.</title>
        <authorList>
            <consortium name="The Broad Institute Genome Sequencing Platform"/>
            <person name="Ma L.-J."/>
            <person name="Dead R."/>
            <person name="Young S.K."/>
            <person name="Zeng Q."/>
            <person name="Gargeya S."/>
            <person name="Fitzgerald M."/>
            <person name="Haas B."/>
            <person name="Abouelleil A."/>
            <person name="Alvarado L."/>
            <person name="Arachchi H.M."/>
            <person name="Berlin A."/>
            <person name="Brown A."/>
            <person name="Chapman S.B."/>
            <person name="Chen Z."/>
            <person name="Dunbar C."/>
            <person name="Freedman E."/>
            <person name="Gearin G."/>
            <person name="Gellesch M."/>
            <person name="Goldberg J."/>
            <person name="Griggs A."/>
            <person name="Gujja S."/>
            <person name="Heiman D."/>
            <person name="Howarth C."/>
            <person name="Larson L."/>
            <person name="Lui A."/>
            <person name="MacDonald P.J.P."/>
            <person name="Mehta T."/>
            <person name="Montmayeur A."/>
            <person name="Murphy C."/>
            <person name="Neiman D."/>
            <person name="Pearson M."/>
            <person name="Priest M."/>
            <person name="Roberts A."/>
            <person name="Saif S."/>
            <person name="Shea T."/>
            <person name="Shenoy N."/>
            <person name="Sisk P."/>
            <person name="Stolte C."/>
            <person name="Sykes S."/>
            <person name="Yandava C."/>
            <person name="Wortman J."/>
            <person name="Nusbaum C."/>
            <person name="Birren B."/>
        </authorList>
    </citation>
    <scope>NUCLEOTIDE SEQUENCE</scope>
    <source>
        <strain evidence="2">R3-111a-1</strain>
    </source>
</reference>
<feature type="compositionally biased region" description="Basic and acidic residues" evidence="1">
    <location>
        <begin position="322"/>
        <end position="333"/>
    </location>
</feature>
<feature type="region of interest" description="Disordered" evidence="1">
    <location>
        <begin position="235"/>
        <end position="357"/>
    </location>
</feature>